<evidence type="ECO:0000313" key="3">
    <source>
        <dbReference type="Proteomes" id="UP000095192"/>
    </source>
</evidence>
<reference evidence="2 3" key="1">
    <citation type="journal article" date="2016" name="BMC Genomics">
        <title>Comparative genomics reveals Cyclospora cayetanensis possesses coccidia-like metabolism and invasion components but unique surface antigens.</title>
        <authorList>
            <person name="Liu S."/>
            <person name="Wang L."/>
            <person name="Zheng H."/>
            <person name="Xu Z."/>
            <person name="Roellig D.M."/>
            <person name="Li N."/>
            <person name="Frace M.A."/>
            <person name="Tang K."/>
            <person name="Arrowood M.J."/>
            <person name="Moss D.M."/>
            <person name="Zhang L."/>
            <person name="Feng Y."/>
            <person name="Xiao L."/>
        </authorList>
    </citation>
    <scope>NUCLEOTIDE SEQUENCE [LARGE SCALE GENOMIC DNA]</scope>
    <source>
        <strain evidence="2 3">CHN_HEN01</strain>
    </source>
</reference>
<protein>
    <submittedName>
        <fullName evidence="2">Uncharacterized protein</fullName>
    </submittedName>
</protein>
<gene>
    <name evidence="2" type="ORF">cyc_03458</name>
</gene>
<comment type="caution">
    <text evidence="2">The sequence shown here is derived from an EMBL/GenBank/DDBJ whole genome shotgun (WGS) entry which is preliminary data.</text>
</comment>
<organism evidence="2 3">
    <name type="scientific">Cyclospora cayetanensis</name>
    <dbReference type="NCBI Taxonomy" id="88456"/>
    <lineage>
        <taxon>Eukaryota</taxon>
        <taxon>Sar</taxon>
        <taxon>Alveolata</taxon>
        <taxon>Apicomplexa</taxon>
        <taxon>Conoidasida</taxon>
        <taxon>Coccidia</taxon>
        <taxon>Eucoccidiorida</taxon>
        <taxon>Eimeriorina</taxon>
        <taxon>Eimeriidae</taxon>
        <taxon>Cyclospora</taxon>
    </lineage>
</organism>
<dbReference type="Proteomes" id="UP000095192">
    <property type="component" value="Unassembled WGS sequence"/>
</dbReference>
<evidence type="ECO:0000313" key="2">
    <source>
        <dbReference type="EMBL" id="OEH73634.1"/>
    </source>
</evidence>
<feature type="region of interest" description="Disordered" evidence="1">
    <location>
        <begin position="117"/>
        <end position="145"/>
    </location>
</feature>
<sequence>MAIAEHLIISLHYEFRTYKAMPEAQYWNATTTERYLSQITNFLLQKYSISTQEAHTSVNALNTGGDAVHLLVTACITFYGWMTAITAAPDAPEQQHGNQGGQAAIVGMPAYAGGQAVPYKAPPSQSSPEPVSRSEAPEREPNVPSCTGVFNVRVVIAQHRLKSDLEPRNLPSFVP</sequence>
<dbReference type="InParanoid" id="A0A1D3CR05"/>
<accession>A0A1D3CR05</accession>
<dbReference type="EMBL" id="JROU02002260">
    <property type="protein sequence ID" value="OEH73634.1"/>
    <property type="molecule type" value="Genomic_DNA"/>
</dbReference>
<dbReference type="VEuPathDB" id="ToxoDB:cyc_03458"/>
<keyword evidence="3" id="KW-1185">Reference proteome</keyword>
<evidence type="ECO:0000256" key="1">
    <source>
        <dbReference type="SAM" id="MobiDB-lite"/>
    </source>
</evidence>
<dbReference type="AlphaFoldDB" id="A0A1D3CR05"/>
<name>A0A1D3CR05_9EIME</name>
<proteinExistence type="predicted"/>